<evidence type="ECO:0000256" key="1">
    <source>
        <dbReference type="ARBA" id="ARBA00010868"/>
    </source>
</evidence>
<dbReference type="GO" id="GO:0008009">
    <property type="term" value="F:chemokine activity"/>
    <property type="evidence" value="ECO:0007669"/>
    <property type="project" value="InterPro"/>
</dbReference>
<evidence type="ECO:0000256" key="2">
    <source>
        <dbReference type="ARBA" id="ARBA00022500"/>
    </source>
</evidence>
<dbReference type="Gene3D" id="2.40.50.40">
    <property type="match status" value="1"/>
</dbReference>
<comment type="caution">
    <text evidence="7">The sequence shown here is derived from an EMBL/GenBank/DDBJ whole genome shotgun (WGS) entry which is preliminary data.</text>
</comment>
<dbReference type="CDD" id="cd00272">
    <property type="entry name" value="Chemokine_CC"/>
    <property type="match status" value="1"/>
</dbReference>
<gene>
    <name evidence="7" type="primary">Ccl4_0</name>
    <name evidence="7" type="ORF">DASBRO_R03586</name>
</gene>
<dbReference type="InterPro" id="IPR001811">
    <property type="entry name" value="Chemokine_IL8-like_dom"/>
</dbReference>
<feature type="domain" description="Chemokine interleukin-8-like" evidence="6">
    <location>
        <begin position="28"/>
        <end position="86"/>
    </location>
</feature>
<feature type="non-terminal residue" evidence="7">
    <location>
        <position position="1"/>
    </location>
</feature>
<protein>
    <submittedName>
        <fullName evidence="7">CCL4 protein</fullName>
    </submittedName>
</protein>
<accession>A0A7K6HWH2</accession>
<dbReference type="PANTHER" id="PTHR12015:SF103">
    <property type="entry name" value="C-C MOTIF CHEMOKINE 4-RELATED"/>
    <property type="match status" value="1"/>
</dbReference>
<dbReference type="InterPro" id="IPR039809">
    <property type="entry name" value="Chemokine_b/g/d"/>
</dbReference>
<evidence type="ECO:0000256" key="5">
    <source>
        <dbReference type="SAM" id="SignalP"/>
    </source>
</evidence>
<keyword evidence="2" id="KW-0145">Chemotaxis</keyword>
<evidence type="ECO:0000256" key="3">
    <source>
        <dbReference type="ARBA" id="ARBA00022514"/>
    </source>
</evidence>
<evidence type="ECO:0000256" key="4">
    <source>
        <dbReference type="ARBA" id="ARBA00022729"/>
    </source>
</evidence>
<feature type="chain" id="PRO_5029477227" evidence="5">
    <location>
        <begin position="23"/>
        <end position="91"/>
    </location>
</feature>
<dbReference type="EMBL" id="VZRN01003565">
    <property type="protein sequence ID" value="NWV79993.1"/>
    <property type="molecule type" value="Genomic_DNA"/>
</dbReference>
<feature type="non-terminal residue" evidence="7">
    <location>
        <position position="91"/>
    </location>
</feature>
<proteinExistence type="inferred from homology"/>
<dbReference type="GO" id="GO:0061844">
    <property type="term" value="P:antimicrobial humoral immune response mediated by antimicrobial peptide"/>
    <property type="evidence" value="ECO:0007669"/>
    <property type="project" value="TreeGrafter"/>
</dbReference>
<comment type="similarity">
    <text evidence="1">Belongs to the intercrine beta (chemokine CC) family.</text>
</comment>
<dbReference type="Pfam" id="PF00048">
    <property type="entry name" value="IL8"/>
    <property type="match status" value="1"/>
</dbReference>
<dbReference type="Proteomes" id="UP000521322">
    <property type="component" value="Unassembled WGS sequence"/>
</dbReference>
<dbReference type="GO" id="GO:0048245">
    <property type="term" value="P:eosinophil chemotaxis"/>
    <property type="evidence" value="ECO:0007669"/>
    <property type="project" value="TreeGrafter"/>
</dbReference>
<feature type="signal peptide" evidence="5">
    <location>
        <begin position="1"/>
        <end position="22"/>
    </location>
</feature>
<evidence type="ECO:0000313" key="8">
    <source>
        <dbReference type="Proteomes" id="UP000521322"/>
    </source>
</evidence>
<dbReference type="GO" id="GO:0030335">
    <property type="term" value="P:positive regulation of cell migration"/>
    <property type="evidence" value="ECO:0007669"/>
    <property type="project" value="TreeGrafter"/>
</dbReference>
<dbReference type="FunFam" id="2.40.50.40:FF:000002">
    <property type="entry name" value="C-C motif chemokine"/>
    <property type="match status" value="1"/>
</dbReference>
<reference evidence="7 8" key="1">
    <citation type="submission" date="2019-09" db="EMBL/GenBank/DDBJ databases">
        <title>Bird 10,000 Genomes (B10K) Project - Family phase.</title>
        <authorList>
            <person name="Zhang G."/>
        </authorList>
    </citation>
    <scope>NUCLEOTIDE SEQUENCE [LARGE SCALE GENOMIC DNA]</scope>
    <source>
        <strain evidence="7">B10K-DU-029-49</strain>
        <tissue evidence="7">Liver</tissue>
    </source>
</reference>
<dbReference type="GO" id="GO:0005615">
    <property type="term" value="C:extracellular space"/>
    <property type="evidence" value="ECO:0007669"/>
    <property type="project" value="UniProtKB-KW"/>
</dbReference>
<dbReference type="SUPFAM" id="SSF54117">
    <property type="entry name" value="Interleukin 8-like chemokines"/>
    <property type="match status" value="1"/>
</dbReference>
<keyword evidence="3" id="KW-0202">Cytokine</keyword>
<dbReference type="GO" id="GO:0006954">
    <property type="term" value="P:inflammatory response"/>
    <property type="evidence" value="ECO:0007669"/>
    <property type="project" value="TreeGrafter"/>
</dbReference>
<dbReference type="PANTHER" id="PTHR12015">
    <property type="entry name" value="SMALL INDUCIBLE CYTOKINE A"/>
    <property type="match status" value="1"/>
</dbReference>
<name>A0A7K6HWH2_9PASS</name>
<dbReference type="GO" id="GO:0070098">
    <property type="term" value="P:chemokine-mediated signaling pathway"/>
    <property type="evidence" value="ECO:0007669"/>
    <property type="project" value="TreeGrafter"/>
</dbReference>
<organism evidence="7 8">
    <name type="scientific">Dasyornis broadbenti</name>
    <name type="common">rufous bristle-bird</name>
    <dbReference type="NCBI Taxonomy" id="243059"/>
    <lineage>
        <taxon>Eukaryota</taxon>
        <taxon>Metazoa</taxon>
        <taxon>Chordata</taxon>
        <taxon>Craniata</taxon>
        <taxon>Vertebrata</taxon>
        <taxon>Euteleostomi</taxon>
        <taxon>Archelosauria</taxon>
        <taxon>Archosauria</taxon>
        <taxon>Dinosauria</taxon>
        <taxon>Saurischia</taxon>
        <taxon>Theropoda</taxon>
        <taxon>Coelurosauria</taxon>
        <taxon>Aves</taxon>
        <taxon>Neognathae</taxon>
        <taxon>Neoaves</taxon>
        <taxon>Telluraves</taxon>
        <taxon>Australaves</taxon>
        <taxon>Passeriformes</taxon>
        <taxon>Meliphagoidea</taxon>
        <taxon>Dasyornithidae</taxon>
        <taxon>Dasyornis</taxon>
    </lineage>
</organism>
<keyword evidence="4 5" id="KW-0732">Signal</keyword>
<sequence>MKVLAATLATLLLLATCSPSEGHLDGVPSTCCFSYRRQRIPASRVSSVFVTSSSCAQPGVIVVTTKGKQLCADPRAAWVQELLRHFQSLEN</sequence>
<evidence type="ECO:0000259" key="6">
    <source>
        <dbReference type="SMART" id="SM00199"/>
    </source>
</evidence>
<dbReference type="InterPro" id="IPR036048">
    <property type="entry name" value="Interleukin_8-like_sf"/>
</dbReference>
<evidence type="ECO:0000313" key="7">
    <source>
        <dbReference type="EMBL" id="NWV79993.1"/>
    </source>
</evidence>
<dbReference type="GO" id="GO:0048020">
    <property type="term" value="F:CCR chemokine receptor binding"/>
    <property type="evidence" value="ECO:0007669"/>
    <property type="project" value="TreeGrafter"/>
</dbReference>
<keyword evidence="8" id="KW-1185">Reference proteome</keyword>
<dbReference type="SMART" id="SM00199">
    <property type="entry name" value="SCY"/>
    <property type="match status" value="1"/>
</dbReference>
<dbReference type="AlphaFoldDB" id="A0A7K6HWH2"/>